<dbReference type="InterPro" id="IPR053304">
    <property type="entry name" value="RNA_M5U_MTase"/>
</dbReference>
<dbReference type="GO" id="GO:0032259">
    <property type="term" value="P:methylation"/>
    <property type="evidence" value="ECO:0007669"/>
    <property type="project" value="UniProtKB-KW"/>
</dbReference>
<feature type="compositionally biased region" description="Basic and acidic residues" evidence="5">
    <location>
        <begin position="292"/>
        <end position="306"/>
    </location>
</feature>
<dbReference type="Gene3D" id="2.40.50.1070">
    <property type="match status" value="1"/>
</dbReference>
<keyword evidence="3 4" id="KW-0949">S-adenosyl-L-methionine</keyword>
<feature type="compositionally biased region" description="Low complexity" evidence="5">
    <location>
        <begin position="70"/>
        <end position="90"/>
    </location>
</feature>
<keyword evidence="1 4" id="KW-0489">Methyltransferase</keyword>
<feature type="compositionally biased region" description="Low complexity" evidence="5">
    <location>
        <begin position="307"/>
        <end position="318"/>
    </location>
</feature>
<feature type="region of interest" description="Disordered" evidence="5">
    <location>
        <begin position="1"/>
        <end position="102"/>
    </location>
</feature>
<evidence type="ECO:0000256" key="5">
    <source>
        <dbReference type="SAM" id="MobiDB-lite"/>
    </source>
</evidence>
<dbReference type="InterPro" id="IPR029063">
    <property type="entry name" value="SAM-dependent_MTases_sf"/>
</dbReference>
<feature type="active site" description="Nucleophile" evidence="4">
    <location>
        <position position="527"/>
    </location>
</feature>
<dbReference type="PROSITE" id="PS51687">
    <property type="entry name" value="SAM_MT_RNA_M5U"/>
    <property type="match status" value="1"/>
</dbReference>
<feature type="compositionally biased region" description="Basic residues" evidence="5">
    <location>
        <begin position="57"/>
        <end position="68"/>
    </location>
</feature>
<evidence type="ECO:0000313" key="6">
    <source>
        <dbReference type="EMBL" id="CAD8733099.1"/>
    </source>
</evidence>
<dbReference type="AlphaFoldDB" id="A0A7S0THC0"/>
<comment type="similarity">
    <text evidence="4">Belongs to the class I-like SAM-binding methyltransferase superfamily. RNA M5U methyltransferase family.</text>
</comment>
<dbReference type="SUPFAM" id="SSF53335">
    <property type="entry name" value="S-adenosyl-L-methionine-dependent methyltransferases"/>
    <property type="match status" value="1"/>
</dbReference>
<proteinExistence type="inferred from homology"/>
<evidence type="ECO:0000256" key="1">
    <source>
        <dbReference type="ARBA" id="ARBA00022603"/>
    </source>
</evidence>
<feature type="binding site" evidence="4">
    <location>
        <position position="446"/>
    </location>
    <ligand>
        <name>S-adenosyl-L-methionine</name>
        <dbReference type="ChEBI" id="CHEBI:59789"/>
    </ligand>
</feature>
<evidence type="ECO:0000256" key="4">
    <source>
        <dbReference type="PROSITE-ProRule" id="PRU01024"/>
    </source>
</evidence>
<feature type="binding site" evidence="4">
    <location>
        <position position="497"/>
    </location>
    <ligand>
        <name>S-adenosyl-L-methionine</name>
        <dbReference type="ChEBI" id="CHEBI:59789"/>
    </ligand>
</feature>
<feature type="binding site" evidence="4">
    <location>
        <position position="395"/>
    </location>
    <ligand>
        <name>S-adenosyl-L-methionine</name>
        <dbReference type="ChEBI" id="CHEBI:59789"/>
    </ligand>
</feature>
<feature type="region of interest" description="Disordered" evidence="5">
    <location>
        <begin position="277"/>
        <end position="318"/>
    </location>
</feature>
<evidence type="ECO:0000256" key="3">
    <source>
        <dbReference type="ARBA" id="ARBA00022691"/>
    </source>
</evidence>
<accession>A0A7S0THC0</accession>
<dbReference type="Gene3D" id="3.40.50.150">
    <property type="entry name" value="Vaccinia Virus protein VP39"/>
    <property type="match status" value="1"/>
</dbReference>
<feature type="compositionally biased region" description="Low complexity" evidence="5">
    <location>
        <begin position="13"/>
        <end position="28"/>
    </location>
</feature>
<evidence type="ECO:0000256" key="2">
    <source>
        <dbReference type="ARBA" id="ARBA00022679"/>
    </source>
</evidence>
<reference evidence="6" key="1">
    <citation type="submission" date="2021-01" db="EMBL/GenBank/DDBJ databases">
        <authorList>
            <person name="Corre E."/>
            <person name="Pelletier E."/>
            <person name="Niang G."/>
            <person name="Scheremetjew M."/>
            <person name="Finn R."/>
            <person name="Kale V."/>
            <person name="Holt S."/>
            <person name="Cochrane G."/>
            <person name="Meng A."/>
            <person name="Brown T."/>
            <person name="Cohen L."/>
        </authorList>
    </citation>
    <scope>NUCLEOTIDE SEQUENCE</scope>
    <source>
        <strain evidence="6">SM1012Hels-07</strain>
    </source>
</reference>
<organism evidence="6">
    <name type="scientific">Skeletonema marinoi</name>
    <dbReference type="NCBI Taxonomy" id="267567"/>
    <lineage>
        <taxon>Eukaryota</taxon>
        <taxon>Sar</taxon>
        <taxon>Stramenopiles</taxon>
        <taxon>Ochrophyta</taxon>
        <taxon>Bacillariophyta</taxon>
        <taxon>Coscinodiscophyceae</taxon>
        <taxon>Thalassiosirophycidae</taxon>
        <taxon>Thalassiosirales</taxon>
        <taxon>Skeletonemataceae</taxon>
        <taxon>Skeletonema</taxon>
        <taxon>Skeletonema marinoi-dohrnii complex</taxon>
    </lineage>
</organism>
<dbReference type="EMBL" id="HBFJ01000332">
    <property type="protein sequence ID" value="CAD8733099.1"/>
    <property type="molecule type" value="Transcribed_RNA"/>
</dbReference>
<protein>
    <submittedName>
        <fullName evidence="6">Uncharacterized protein</fullName>
    </submittedName>
</protein>
<name>A0A7S0THC0_9STRA</name>
<dbReference type="GO" id="GO:0008173">
    <property type="term" value="F:RNA methyltransferase activity"/>
    <property type="evidence" value="ECO:0007669"/>
    <property type="project" value="InterPro"/>
</dbReference>
<dbReference type="PANTHER" id="PTHR47548">
    <property type="entry name" value="BNAA06G32370D PROTEIN"/>
    <property type="match status" value="1"/>
</dbReference>
<feature type="binding site" evidence="4">
    <location>
        <position position="425"/>
    </location>
    <ligand>
        <name>S-adenosyl-L-methionine</name>
        <dbReference type="ChEBI" id="CHEBI:59789"/>
    </ligand>
</feature>
<feature type="compositionally biased region" description="Basic residues" evidence="5">
    <location>
        <begin position="29"/>
        <end position="43"/>
    </location>
</feature>
<dbReference type="PANTHER" id="PTHR47548:SF1">
    <property type="entry name" value="S-ADENOSYL-L-METHIONINE-DEPENDENT METHYLTRANSFERASES SUPERFAMILY PROTEIN"/>
    <property type="match status" value="1"/>
</dbReference>
<dbReference type="InterPro" id="IPR010280">
    <property type="entry name" value="U5_MeTrfase_fam"/>
</dbReference>
<sequence length="571" mass="63935">MPAIHPTMKDTKTTTASPATNAAAASTKTTKKKKKHIFKKKIPQKGDPDYLSPTQLRNRRKRNAKKKGNQQPPQQQESSANTAANNNNNKSNEDEELKDPSMKYITYPTKTPIVRTATKYIEALLQSSDVTNNNNNTFHVYIGPLYHWRTVSKLAVRPDATDKNKVAIGLFAENSHSLLPVPKCKAHHPSINKVVEVVTNACHELNVIPYESNTADNESKSEEEMGQLRYIGVNVDRSSGGAQVTLVWNGKSGEEDEQLEKLVANILSEMVLCKAEAGEEPPMKRQRRRGRRGDNKEESQSKDNVKKSVSSSSSNNDSNKVRLHSLWINYNSSWKHSNRIFEYDESCWRHVEGPTSITEYLRFPTTKSEGQKGVANPTPPSYPVPLHFPPTVFRQANLDSFTNIVGRIRERVLQMDEKPFCVELYGGVGTIALNLSDAVSHIVSSDENPNNLKCFQDSVKQLPAEIQPLLDYKQKNAADMVTSESDLFQKCDLLVLDPPRKGLEDEVVDYLCKGHCSSIKLLVYVSCGFQAFQRDCDALLASGRWRVEFAEGHVLFPGSDAVETLAFFVPK</sequence>
<gene>
    <name evidence="6" type="ORF">SMAR0319_LOCUS248</name>
</gene>
<keyword evidence="2 4" id="KW-0808">Transferase</keyword>
<dbReference type="GO" id="GO:0006396">
    <property type="term" value="P:RNA processing"/>
    <property type="evidence" value="ECO:0007669"/>
    <property type="project" value="InterPro"/>
</dbReference>